<dbReference type="PIRSF" id="PIRSF032064">
    <property type="entry name" value="UCP032064"/>
    <property type="match status" value="1"/>
</dbReference>
<dbReference type="Proteomes" id="UP000257131">
    <property type="component" value="Unassembled WGS sequence"/>
</dbReference>
<sequence>MTQRPDRGRGFARAASVLQPRIRAAAEARGFAVTRVLTHWDEVAGPEIARLARPVKVAHSGPQFGATLTLLTTGANAPLVEMQKETLRERINAAYGYRAIARVKVTQTAAAGFAEAQAAFDPAPRRPAPKPDPAREARAAEIAAPVQDDRLRAALEDLGRAVLTRSGPSATR</sequence>
<evidence type="ECO:0000256" key="1">
    <source>
        <dbReference type="SAM" id="MobiDB-lite"/>
    </source>
</evidence>
<dbReference type="AlphaFoldDB" id="A0A3D9BLB6"/>
<comment type="caution">
    <text evidence="2">The sequence shown here is derived from an EMBL/GenBank/DDBJ whole genome shotgun (WGS) entry which is preliminary data.</text>
</comment>
<organism evidence="2 3">
    <name type="scientific">Rhodosalinus sediminis</name>
    <dbReference type="NCBI Taxonomy" id="1940533"/>
    <lineage>
        <taxon>Bacteria</taxon>
        <taxon>Pseudomonadati</taxon>
        <taxon>Pseudomonadota</taxon>
        <taxon>Alphaproteobacteria</taxon>
        <taxon>Rhodobacterales</taxon>
        <taxon>Paracoccaceae</taxon>
        <taxon>Rhodosalinus</taxon>
    </lineage>
</organism>
<dbReference type="InterPro" id="IPR010593">
    <property type="entry name" value="DUF1159"/>
</dbReference>
<evidence type="ECO:0000313" key="3">
    <source>
        <dbReference type="Proteomes" id="UP000257131"/>
    </source>
</evidence>
<gene>
    <name evidence="2" type="ORF">DRV84_14000</name>
</gene>
<keyword evidence="3" id="KW-1185">Reference proteome</keyword>
<protein>
    <submittedName>
        <fullName evidence="2">DUF721 domain-containing protein</fullName>
    </submittedName>
</protein>
<dbReference type="EMBL" id="QOHR01000033">
    <property type="protein sequence ID" value="REC54308.1"/>
    <property type="molecule type" value="Genomic_DNA"/>
</dbReference>
<evidence type="ECO:0000313" key="2">
    <source>
        <dbReference type="EMBL" id="REC54308.1"/>
    </source>
</evidence>
<dbReference type="RefSeq" id="WP_115981808.1">
    <property type="nucleotide sequence ID" value="NZ_CAJXNW010000077.1"/>
</dbReference>
<feature type="region of interest" description="Disordered" evidence="1">
    <location>
        <begin position="118"/>
        <end position="145"/>
    </location>
</feature>
<accession>A0A3D9BLB6</accession>
<name>A0A3D9BLB6_9RHOB</name>
<reference evidence="2 3" key="1">
    <citation type="journal article" date="2017" name="Int. J. Syst. Evol. Microbiol.">
        <title>Rhodosalinus sediminis gen. nov., sp. nov., isolated from marine saltern.</title>
        <authorList>
            <person name="Guo L.Y."/>
            <person name="Ling S.K."/>
            <person name="Li C.M."/>
            <person name="Chen G.J."/>
            <person name="Du Z.J."/>
        </authorList>
    </citation>
    <scope>NUCLEOTIDE SEQUENCE [LARGE SCALE GENOMIC DNA]</scope>
    <source>
        <strain evidence="2 3">WDN1C137</strain>
    </source>
</reference>
<dbReference type="Pfam" id="PF05258">
    <property type="entry name" value="DciA"/>
    <property type="match status" value="1"/>
</dbReference>
<dbReference type="OrthoDB" id="7160947at2"/>
<proteinExistence type="predicted"/>
<dbReference type="InterPro" id="IPR007922">
    <property type="entry name" value="DciA-like"/>
</dbReference>